<gene>
    <name evidence="1" type="ORF">LTS18_012537</name>
</gene>
<feature type="non-terminal residue" evidence="1">
    <location>
        <position position="116"/>
    </location>
</feature>
<dbReference type="EMBL" id="JAWDJW010010098">
    <property type="protein sequence ID" value="KAK3050784.1"/>
    <property type="molecule type" value="Genomic_DNA"/>
</dbReference>
<keyword evidence="2" id="KW-1185">Reference proteome</keyword>
<dbReference type="Proteomes" id="UP001186974">
    <property type="component" value="Unassembled WGS sequence"/>
</dbReference>
<proteinExistence type="predicted"/>
<comment type="caution">
    <text evidence="1">The sequence shown here is derived from an EMBL/GenBank/DDBJ whole genome shotgun (WGS) entry which is preliminary data.</text>
</comment>
<evidence type="ECO:0000313" key="1">
    <source>
        <dbReference type="EMBL" id="KAK3050784.1"/>
    </source>
</evidence>
<organism evidence="1 2">
    <name type="scientific">Coniosporium uncinatum</name>
    <dbReference type="NCBI Taxonomy" id="93489"/>
    <lineage>
        <taxon>Eukaryota</taxon>
        <taxon>Fungi</taxon>
        <taxon>Dikarya</taxon>
        <taxon>Ascomycota</taxon>
        <taxon>Pezizomycotina</taxon>
        <taxon>Dothideomycetes</taxon>
        <taxon>Dothideomycetes incertae sedis</taxon>
        <taxon>Coniosporium</taxon>
    </lineage>
</organism>
<name>A0ACC3CXM0_9PEZI</name>
<evidence type="ECO:0000313" key="2">
    <source>
        <dbReference type="Proteomes" id="UP001186974"/>
    </source>
</evidence>
<protein>
    <submittedName>
        <fullName evidence="1">Uncharacterized protein</fullName>
    </submittedName>
</protein>
<accession>A0ACC3CXM0</accession>
<reference evidence="1" key="1">
    <citation type="submission" date="2024-09" db="EMBL/GenBank/DDBJ databases">
        <title>Black Yeasts Isolated from many extreme environments.</title>
        <authorList>
            <person name="Coleine C."/>
            <person name="Stajich J.E."/>
            <person name="Selbmann L."/>
        </authorList>
    </citation>
    <scope>NUCLEOTIDE SEQUENCE</scope>
    <source>
        <strain evidence="1">CCFEE 5737</strain>
    </source>
</reference>
<sequence>MGSAGEDAYITLVMNDAYLPGAVVLAHSLRDAGTKKKLAALITLDTLSAETVTELKNLYDYLIPVDRISNPKPANLYAMDRSDLIFAFTKIALWRQQQFRKVVYVDADIVALRAPD</sequence>